<comment type="caution">
    <text evidence="2">The sequence shown here is derived from an EMBL/GenBank/DDBJ whole genome shotgun (WGS) entry which is preliminary data.</text>
</comment>
<dbReference type="OrthoDB" id="3192572at2"/>
<dbReference type="AlphaFoldDB" id="A0A084JDW5"/>
<dbReference type="Pfam" id="PF00874">
    <property type="entry name" value="PRD"/>
    <property type="match status" value="1"/>
</dbReference>
<dbReference type="GO" id="GO:0006355">
    <property type="term" value="P:regulation of DNA-templated transcription"/>
    <property type="evidence" value="ECO:0007669"/>
    <property type="project" value="InterPro"/>
</dbReference>
<reference evidence="2 3" key="1">
    <citation type="submission" date="2014-07" db="EMBL/GenBank/DDBJ databases">
        <title>Draft genome of Clostridium celerecrescens 152B isolated from sediments associated with methane hydrate from Krishna Godavari basin.</title>
        <authorList>
            <person name="Honkalas V.S."/>
            <person name="Dabir A.P."/>
            <person name="Arora P."/>
            <person name="Dhakephalkar P.K."/>
        </authorList>
    </citation>
    <scope>NUCLEOTIDE SEQUENCE [LARGE SCALE GENOMIC DNA]</scope>
    <source>
        <strain evidence="2 3">152B</strain>
    </source>
</reference>
<dbReference type="Proteomes" id="UP000028525">
    <property type="component" value="Unassembled WGS sequence"/>
</dbReference>
<sequence>MDLRDILNQRLDILEENHVICKKVADYSRNIVDRILEEKPDAEENKAAMFITHLAMAGQRVLDGVVEHPLDNTLLDGIKKEPVYQRAEMLKEELLKETDIQFPEAERNFLTVHLCNLLS</sequence>
<proteinExistence type="predicted"/>
<name>A0A084JDW5_9FIRM</name>
<dbReference type="InterPro" id="IPR036634">
    <property type="entry name" value="PRD_sf"/>
</dbReference>
<evidence type="ECO:0000313" key="3">
    <source>
        <dbReference type="Proteomes" id="UP000028525"/>
    </source>
</evidence>
<organism evidence="2 3">
    <name type="scientific">Lacrimispora celerecrescens</name>
    <dbReference type="NCBI Taxonomy" id="29354"/>
    <lineage>
        <taxon>Bacteria</taxon>
        <taxon>Bacillati</taxon>
        <taxon>Bacillota</taxon>
        <taxon>Clostridia</taxon>
        <taxon>Lachnospirales</taxon>
        <taxon>Lachnospiraceae</taxon>
        <taxon>Lacrimispora</taxon>
    </lineage>
</organism>
<feature type="domain" description="PRD" evidence="1">
    <location>
        <begin position="19"/>
        <end position="119"/>
    </location>
</feature>
<dbReference type="Gene3D" id="1.10.1790.10">
    <property type="entry name" value="PRD domain"/>
    <property type="match status" value="1"/>
</dbReference>
<dbReference type="InterPro" id="IPR011608">
    <property type="entry name" value="PRD"/>
</dbReference>
<dbReference type="EMBL" id="JPME01000037">
    <property type="protein sequence ID" value="KEZ87149.1"/>
    <property type="molecule type" value="Genomic_DNA"/>
</dbReference>
<dbReference type="PROSITE" id="PS51372">
    <property type="entry name" value="PRD_2"/>
    <property type="match status" value="1"/>
</dbReference>
<dbReference type="STRING" id="29354.IO98_21525"/>
<accession>A0A084JDW5</accession>
<evidence type="ECO:0000259" key="1">
    <source>
        <dbReference type="PROSITE" id="PS51372"/>
    </source>
</evidence>
<keyword evidence="2" id="KW-0762">Sugar transport</keyword>
<dbReference type="RefSeq" id="WP_038284341.1">
    <property type="nucleotide sequence ID" value="NZ_JPME01000037.1"/>
</dbReference>
<keyword evidence="2" id="KW-0813">Transport</keyword>
<gene>
    <name evidence="2" type="ORF">IO98_21525</name>
</gene>
<evidence type="ECO:0000313" key="2">
    <source>
        <dbReference type="EMBL" id="KEZ87149.1"/>
    </source>
</evidence>
<keyword evidence="3" id="KW-1185">Reference proteome</keyword>
<dbReference type="SUPFAM" id="SSF63520">
    <property type="entry name" value="PTS-regulatory domain, PRD"/>
    <property type="match status" value="1"/>
</dbReference>
<protein>
    <submittedName>
        <fullName evidence="2">Sugar transporter</fullName>
    </submittedName>
</protein>